<dbReference type="EMBL" id="MGAE01000038">
    <property type="protein sequence ID" value="OGK38923.1"/>
    <property type="molecule type" value="Genomic_DNA"/>
</dbReference>
<evidence type="ECO:0000256" key="13">
    <source>
        <dbReference type="HAMAP-Rule" id="MF_00034"/>
    </source>
</evidence>
<dbReference type="PRINTS" id="PR00696">
    <property type="entry name" value="RSOLVASERUVC"/>
</dbReference>
<dbReference type="GO" id="GO:0008821">
    <property type="term" value="F:crossover junction DNA endonuclease activity"/>
    <property type="evidence" value="ECO:0007669"/>
    <property type="project" value="UniProtKB-UniRule"/>
</dbReference>
<dbReference type="Proteomes" id="UP000179024">
    <property type="component" value="Unassembled WGS sequence"/>
</dbReference>
<evidence type="ECO:0000256" key="2">
    <source>
        <dbReference type="ARBA" id="ARBA00022490"/>
    </source>
</evidence>
<dbReference type="FunFam" id="3.30.420.10:FF:000002">
    <property type="entry name" value="Crossover junction endodeoxyribonuclease RuvC"/>
    <property type="match status" value="1"/>
</dbReference>
<evidence type="ECO:0000256" key="12">
    <source>
        <dbReference type="ARBA" id="ARBA00029354"/>
    </source>
</evidence>
<comment type="subunit">
    <text evidence="13">Homodimer which binds Holliday junction (HJ) DNA. The HJ becomes 2-fold symmetrical on binding to RuvC with unstacked arms; it has a different conformation from HJ DNA in complex with RuvA. In the full resolvosome a probable DNA-RuvA(4)-RuvB(12)-RuvC(2) complex forms which resolves the HJ.</text>
</comment>
<proteinExistence type="inferred from homology"/>
<dbReference type="EC" id="3.1.21.10" evidence="13 14"/>
<keyword evidence="4 13" id="KW-0479">Metal-binding</keyword>
<evidence type="ECO:0000256" key="14">
    <source>
        <dbReference type="NCBIfam" id="TIGR00228"/>
    </source>
</evidence>
<evidence type="ECO:0000256" key="3">
    <source>
        <dbReference type="ARBA" id="ARBA00022722"/>
    </source>
</evidence>
<keyword evidence="6 13" id="KW-0227">DNA damage</keyword>
<feature type="binding site" evidence="13">
    <location>
        <position position="7"/>
    </location>
    <ligand>
        <name>Mg(2+)</name>
        <dbReference type="ChEBI" id="CHEBI:18420"/>
        <label>1</label>
    </ligand>
</feature>
<dbReference type="PANTHER" id="PTHR30194">
    <property type="entry name" value="CROSSOVER JUNCTION ENDODEOXYRIBONUCLEASE RUVC"/>
    <property type="match status" value="1"/>
</dbReference>
<evidence type="ECO:0000256" key="7">
    <source>
        <dbReference type="ARBA" id="ARBA00022801"/>
    </source>
</evidence>
<dbReference type="InterPro" id="IPR036397">
    <property type="entry name" value="RNaseH_sf"/>
</dbReference>
<dbReference type="GO" id="GO:0005737">
    <property type="term" value="C:cytoplasm"/>
    <property type="evidence" value="ECO:0007669"/>
    <property type="project" value="UniProtKB-SubCell"/>
</dbReference>
<dbReference type="GO" id="GO:0003677">
    <property type="term" value="F:DNA binding"/>
    <property type="evidence" value="ECO:0007669"/>
    <property type="project" value="UniProtKB-KW"/>
</dbReference>
<comment type="similarity">
    <text evidence="1 13">Belongs to the RuvC family.</text>
</comment>
<comment type="function">
    <text evidence="13">The RuvA-RuvB-RuvC complex processes Holliday junction (HJ) DNA during genetic recombination and DNA repair. Endonuclease that resolves HJ intermediates. Cleaves cruciform DNA by making single-stranded nicks across the HJ at symmetrical positions within the homologous arms, yielding a 5'-phosphate and a 3'-hydroxyl group; requires a central core of homology in the junction. The consensus cleavage sequence is 5'-(A/T)TT(C/G)-3'. Cleavage occurs on the 3'-side of the TT dinucleotide at the point of strand exchange. HJ branch migration catalyzed by RuvA-RuvB allows RuvC to scan DNA until it finds its consensus sequence, where it cleaves and resolves the cruciform DNA.</text>
</comment>
<keyword evidence="3 13" id="KW-0540">Nuclease</keyword>
<evidence type="ECO:0000256" key="10">
    <source>
        <dbReference type="ARBA" id="ARBA00023172"/>
    </source>
</evidence>
<feature type="active site" evidence="13">
    <location>
        <position position="7"/>
    </location>
</feature>
<keyword evidence="11 13" id="KW-0234">DNA repair</keyword>
<comment type="catalytic activity">
    <reaction evidence="12 13">
        <text>Endonucleolytic cleavage at a junction such as a reciprocal single-stranded crossover between two homologous DNA duplexes (Holliday junction).</text>
        <dbReference type="EC" id="3.1.21.10"/>
    </reaction>
</comment>
<evidence type="ECO:0000256" key="11">
    <source>
        <dbReference type="ARBA" id="ARBA00023204"/>
    </source>
</evidence>
<organism evidence="15 16">
    <name type="scientific">Candidatus Roizmanbacteria bacterium RIFCSPHIGHO2_12_FULL_44_10</name>
    <dbReference type="NCBI Taxonomy" id="1802054"/>
    <lineage>
        <taxon>Bacteria</taxon>
        <taxon>Candidatus Roizmaniibacteriota</taxon>
    </lineage>
</organism>
<feature type="active site" evidence="13">
    <location>
        <position position="67"/>
    </location>
</feature>
<evidence type="ECO:0000313" key="15">
    <source>
        <dbReference type="EMBL" id="OGK38923.1"/>
    </source>
</evidence>
<dbReference type="NCBIfam" id="TIGR00228">
    <property type="entry name" value="ruvC"/>
    <property type="match status" value="1"/>
</dbReference>
<dbReference type="AlphaFoldDB" id="A0A1F7I6D3"/>
<evidence type="ECO:0000256" key="5">
    <source>
        <dbReference type="ARBA" id="ARBA00022759"/>
    </source>
</evidence>
<dbReference type="GO" id="GO:0006281">
    <property type="term" value="P:DNA repair"/>
    <property type="evidence" value="ECO:0007669"/>
    <property type="project" value="UniProtKB-UniRule"/>
</dbReference>
<protein>
    <recommendedName>
        <fullName evidence="13 14">Crossover junction endodeoxyribonuclease RuvC</fullName>
        <ecNumber evidence="13 14">3.1.21.10</ecNumber>
    </recommendedName>
    <alternativeName>
        <fullName evidence="13">Holliday junction nuclease RuvC</fullName>
    </alternativeName>
    <alternativeName>
        <fullName evidence="13">Holliday junction resolvase RuvC</fullName>
    </alternativeName>
</protein>
<dbReference type="PANTHER" id="PTHR30194:SF3">
    <property type="entry name" value="CROSSOVER JUNCTION ENDODEOXYRIBONUCLEASE RUVC"/>
    <property type="match status" value="1"/>
</dbReference>
<evidence type="ECO:0000313" key="16">
    <source>
        <dbReference type="Proteomes" id="UP000179024"/>
    </source>
</evidence>
<feature type="active site" evidence="13">
    <location>
        <position position="140"/>
    </location>
</feature>
<dbReference type="InterPro" id="IPR002176">
    <property type="entry name" value="X-over_junc_endoDNase_RuvC"/>
</dbReference>
<dbReference type="GO" id="GO:0000287">
    <property type="term" value="F:magnesium ion binding"/>
    <property type="evidence" value="ECO:0007669"/>
    <property type="project" value="UniProtKB-UniRule"/>
</dbReference>
<reference evidence="15 16" key="1">
    <citation type="journal article" date="2016" name="Nat. Commun.">
        <title>Thousands of microbial genomes shed light on interconnected biogeochemical processes in an aquifer system.</title>
        <authorList>
            <person name="Anantharaman K."/>
            <person name="Brown C.T."/>
            <person name="Hug L.A."/>
            <person name="Sharon I."/>
            <person name="Castelle C.J."/>
            <person name="Probst A.J."/>
            <person name="Thomas B.C."/>
            <person name="Singh A."/>
            <person name="Wilkins M.J."/>
            <person name="Karaoz U."/>
            <person name="Brodie E.L."/>
            <person name="Williams K.H."/>
            <person name="Hubbard S.S."/>
            <person name="Banfield J.F."/>
        </authorList>
    </citation>
    <scope>NUCLEOTIDE SEQUENCE [LARGE SCALE GENOMIC DNA]</scope>
</reference>
<evidence type="ECO:0000256" key="9">
    <source>
        <dbReference type="ARBA" id="ARBA00023125"/>
    </source>
</evidence>
<feature type="binding site" evidence="13">
    <location>
        <position position="140"/>
    </location>
    <ligand>
        <name>Mg(2+)</name>
        <dbReference type="ChEBI" id="CHEBI:18420"/>
        <label>1</label>
    </ligand>
</feature>
<evidence type="ECO:0000256" key="1">
    <source>
        <dbReference type="ARBA" id="ARBA00009518"/>
    </source>
</evidence>
<evidence type="ECO:0000256" key="4">
    <source>
        <dbReference type="ARBA" id="ARBA00022723"/>
    </source>
</evidence>
<keyword evidence="2 13" id="KW-0963">Cytoplasm</keyword>
<comment type="cofactor">
    <cofactor evidence="13">
        <name>Mg(2+)</name>
        <dbReference type="ChEBI" id="CHEBI:18420"/>
    </cofactor>
    <text evidence="13">Binds 2 Mg(2+) ion per subunit.</text>
</comment>
<accession>A0A1F7I6D3</accession>
<dbReference type="HAMAP" id="MF_00034">
    <property type="entry name" value="RuvC"/>
    <property type="match status" value="1"/>
</dbReference>
<feature type="binding site" evidence="13">
    <location>
        <position position="67"/>
    </location>
    <ligand>
        <name>Mg(2+)</name>
        <dbReference type="ChEBI" id="CHEBI:18420"/>
        <label>2</label>
    </ligand>
</feature>
<dbReference type="Pfam" id="PF02075">
    <property type="entry name" value="RuvC"/>
    <property type="match status" value="1"/>
</dbReference>
<dbReference type="GO" id="GO:0006310">
    <property type="term" value="P:DNA recombination"/>
    <property type="evidence" value="ECO:0007669"/>
    <property type="project" value="UniProtKB-UniRule"/>
</dbReference>
<keyword evidence="9 13" id="KW-0238">DNA-binding</keyword>
<evidence type="ECO:0000256" key="6">
    <source>
        <dbReference type="ARBA" id="ARBA00022763"/>
    </source>
</evidence>
<gene>
    <name evidence="13" type="primary">ruvC</name>
    <name evidence="15" type="ORF">A3F34_01935</name>
</gene>
<dbReference type="SUPFAM" id="SSF53098">
    <property type="entry name" value="Ribonuclease H-like"/>
    <property type="match status" value="1"/>
</dbReference>
<dbReference type="CDD" id="cd16962">
    <property type="entry name" value="RuvC"/>
    <property type="match status" value="1"/>
</dbReference>
<evidence type="ECO:0000256" key="8">
    <source>
        <dbReference type="ARBA" id="ARBA00022842"/>
    </source>
</evidence>
<name>A0A1F7I6D3_9BACT</name>
<comment type="caution">
    <text evidence="15">The sequence shown here is derived from an EMBL/GenBank/DDBJ whole genome shotgun (WGS) entry which is preliminary data.</text>
</comment>
<dbReference type="GO" id="GO:0048476">
    <property type="term" value="C:Holliday junction resolvase complex"/>
    <property type="evidence" value="ECO:0007669"/>
    <property type="project" value="UniProtKB-UniRule"/>
</dbReference>
<sequence length="160" mass="17338">MIILAFDPGLERTGYALFDIQGSKYTLGAHGCITTPKTHTLEARLHQLYEAVEKIIVRYRPKAIAIEKLFFNINKKTVIAVAQGQGTLLALAGKYGAAVTFLTPSEVKLALTGYGNSDKKGVEKMVLMLLGIKVAPKPDDVVDAIACGLAYCTIKKFAHL</sequence>
<keyword evidence="7 13" id="KW-0378">Hydrolase</keyword>
<dbReference type="Gene3D" id="3.30.420.10">
    <property type="entry name" value="Ribonuclease H-like superfamily/Ribonuclease H"/>
    <property type="match status" value="1"/>
</dbReference>
<dbReference type="InterPro" id="IPR012337">
    <property type="entry name" value="RNaseH-like_sf"/>
</dbReference>
<keyword evidence="5 13" id="KW-0255">Endonuclease</keyword>
<keyword evidence="8 13" id="KW-0460">Magnesium</keyword>
<keyword evidence="10 13" id="KW-0233">DNA recombination</keyword>
<comment type="subcellular location">
    <subcellularLocation>
        <location evidence="13">Cytoplasm</location>
    </subcellularLocation>
</comment>